<sequence>MLTTVCYLGAFTAAGLAPSGECIGSESVSGIENSDAQ</sequence>
<name>A0A0F9TH10_9ZZZZ</name>
<gene>
    <name evidence="1" type="ORF">LCGC14_0328500</name>
</gene>
<reference evidence="1" key="1">
    <citation type="journal article" date="2015" name="Nature">
        <title>Complex archaea that bridge the gap between prokaryotes and eukaryotes.</title>
        <authorList>
            <person name="Spang A."/>
            <person name="Saw J.H."/>
            <person name="Jorgensen S.L."/>
            <person name="Zaremba-Niedzwiedzka K."/>
            <person name="Martijn J."/>
            <person name="Lind A.E."/>
            <person name="van Eijk R."/>
            <person name="Schleper C."/>
            <person name="Guy L."/>
            <person name="Ettema T.J."/>
        </authorList>
    </citation>
    <scope>NUCLEOTIDE SEQUENCE</scope>
</reference>
<organism evidence="1">
    <name type="scientific">marine sediment metagenome</name>
    <dbReference type="NCBI Taxonomy" id="412755"/>
    <lineage>
        <taxon>unclassified sequences</taxon>
        <taxon>metagenomes</taxon>
        <taxon>ecological metagenomes</taxon>
    </lineage>
</organism>
<comment type="caution">
    <text evidence="1">The sequence shown here is derived from an EMBL/GenBank/DDBJ whole genome shotgun (WGS) entry which is preliminary data.</text>
</comment>
<accession>A0A0F9TH10</accession>
<protein>
    <submittedName>
        <fullName evidence="1">Uncharacterized protein</fullName>
    </submittedName>
</protein>
<dbReference type="EMBL" id="LAZR01000229">
    <property type="protein sequence ID" value="KKN80530.1"/>
    <property type="molecule type" value="Genomic_DNA"/>
</dbReference>
<proteinExistence type="predicted"/>
<dbReference type="AlphaFoldDB" id="A0A0F9TH10"/>
<evidence type="ECO:0000313" key="1">
    <source>
        <dbReference type="EMBL" id="KKN80530.1"/>
    </source>
</evidence>